<protein>
    <submittedName>
        <fullName evidence="2">Uncharacterized protein</fullName>
    </submittedName>
</protein>
<evidence type="ECO:0000313" key="3">
    <source>
        <dbReference type="Proteomes" id="UP001165080"/>
    </source>
</evidence>
<evidence type="ECO:0000256" key="1">
    <source>
        <dbReference type="SAM" id="MobiDB-lite"/>
    </source>
</evidence>
<name>A0A9W6BEH2_9CHLO</name>
<proteinExistence type="predicted"/>
<accession>A0A9W6BEH2</accession>
<feature type="region of interest" description="Disordered" evidence="1">
    <location>
        <begin position="221"/>
        <end position="244"/>
    </location>
</feature>
<keyword evidence="3" id="KW-1185">Reference proteome</keyword>
<dbReference type="EMBL" id="BRXU01000003">
    <property type="protein sequence ID" value="GLC50599.1"/>
    <property type="molecule type" value="Genomic_DNA"/>
</dbReference>
<dbReference type="Proteomes" id="UP001165080">
    <property type="component" value="Unassembled WGS sequence"/>
</dbReference>
<dbReference type="AlphaFoldDB" id="A0A9W6BEH2"/>
<gene>
    <name evidence="2" type="primary">PLESTB000844</name>
    <name evidence="2" type="ORF">PLESTB_000397700</name>
</gene>
<sequence>MGHALVKPKDTSDTQASAQLELAVKGMHAMANNFFKDLRLGNASSTSLGYQLAGAKLTDQEYQIICRTEDGVTNDAISGAVKSIFSQDWQKLVECCVQEIVSFLTGDTTDTASTQEWSKSYLVWEDDSLMQYSVLIIKTASTSMGTLVGNSKTTLLACACRGVVAYETVDPQIIVYELRKTNKGMNVEQFKKTISDVVTELGLASQLTVMMRHVTTAAYSGGDLPAPSQPVAPLTPSRPATPDT</sequence>
<reference evidence="2 3" key="1">
    <citation type="journal article" date="2023" name="Commun. Biol.">
        <title>Reorganization of the ancestral sex-determining regions during the evolution of trioecy in Pleodorina starrii.</title>
        <authorList>
            <person name="Takahashi K."/>
            <person name="Suzuki S."/>
            <person name="Kawai-Toyooka H."/>
            <person name="Yamamoto K."/>
            <person name="Hamaji T."/>
            <person name="Ootsuki R."/>
            <person name="Yamaguchi H."/>
            <person name="Kawachi M."/>
            <person name="Higashiyama T."/>
            <person name="Nozaki H."/>
        </authorList>
    </citation>
    <scope>NUCLEOTIDE SEQUENCE [LARGE SCALE GENOMIC DNA]</scope>
    <source>
        <strain evidence="2 3">NIES-4479</strain>
    </source>
</reference>
<organism evidence="2 3">
    <name type="scientific">Pleodorina starrii</name>
    <dbReference type="NCBI Taxonomy" id="330485"/>
    <lineage>
        <taxon>Eukaryota</taxon>
        <taxon>Viridiplantae</taxon>
        <taxon>Chlorophyta</taxon>
        <taxon>core chlorophytes</taxon>
        <taxon>Chlorophyceae</taxon>
        <taxon>CS clade</taxon>
        <taxon>Chlamydomonadales</taxon>
        <taxon>Volvocaceae</taxon>
        <taxon>Pleodorina</taxon>
    </lineage>
</organism>
<evidence type="ECO:0000313" key="2">
    <source>
        <dbReference type="EMBL" id="GLC50599.1"/>
    </source>
</evidence>
<comment type="caution">
    <text evidence="2">The sequence shown here is derived from an EMBL/GenBank/DDBJ whole genome shotgun (WGS) entry which is preliminary data.</text>
</comment>